<accession>A0A9P7GME9</accession>
<reference evidence="1" key="2">
    <citation type="submission" date="2021-10" db="EMBL/GenBank/DDBJ databases">
        <title>Phylogenomics reveals ancestral predisposition of the termite-cultivated fungus Termitomyces towards a domesticated lifestyle.</title>
        <authorList>
            <person name="Auxier B."/>
            <person name="Grum-Grzhimaylo A."/>
            <person name="Cardenas M.E."/>
            <person name="Lodge J.D."/>
            <person name="Laessoe T."/>
            <person name="Pedersen O."/>
            <person name="Smith M.E."/>
            <person name="Kuyper T.W."/>
            <person name="Franco-Molano E.A."/>
            <person name="Baroni T.J."/>
            <person name="Aanen D.K."/>
        </authorList>
    </citation>
    <scope>NUCLEOTIDE SEQUENCE</scope>
    <source>
        <strain evidence="1">D49</strain>
    </source>
</reference>
<protein>
    <recommendedName>
        <fullName evidence="3">AB hydrolase-1 domain-containing protein</fullName>
    </recommendedName>
</protein>
<evidence type="ECO:0000313" key="2">
    <source>
        <dbReference type="Proteomes" id="UP000717328"/>
    </source>
</evidence>
<dbReference type="OrthoDB" id="3251587at2759"/>
<dbReference type="InterPro" id="IPR029058">
    <property type="entry name" value="AB_hydrolase_fold"/>
</dbReference>
<dbReference type="Gene3D" id="3.40.50.1820">
    <property type="entry name" value="alpha/beta hydrolase"/>
    <property type="match status" value="1"/>
</dbReference>
<dbReference type="EMBL" id="JABCKI010000103">
    <property type="protein sequence ID" value="KAG5652716.1"/>
    <property type="molecule type" value="Genomic_DNA"/>
</dbReference>
<dbReference type="AlphaFoldDB" id="A0A9P7GME9"/>
<proteinExistence type="predicted"/>
<evidence type="ECO:0008006" key="3">
    <source>
        <dbReference type="Google" id="ProtNLM"/>
    </source>
</evidence>
<evidence type="ECO:0000313" key="1">
    <source>
        <dbReference type="EMBL" id="KAG5652716.1"/>
    </source>
</evidence>
<dbReference type="SUPFAM" id="SSF53474">
    <property type="entry name" value="alpha/beta-Hydrolases"/>
    <property type="match status" value="1"/>
</dbReference>
<organism evidence="1 2">
    <name type="scientific">Sphagnurus paluster</name>
    <dbReference type="NCBI Taxonomy" id="117069"/>
    <lineage>
        <taxon>Eukaryota</taxon>
        <taxon>Fungi</taxon>
        <taxon>Dikarya</taxon>
        <taxon>Basidiomycota</taxon>
        <taxon>Agaricomycotina</taxon>
        <taxon>Agaricomycetes</taxon>
        <taxon>Agaricomycetidae</taxon>
        <taxon>Agaricales</taxon>
        <taxon>Tricholomatineae</taxon>
        <taxon>Lyophyllaceae</taxon>
        <taxon>Sphagnurus</taxon>
    </lineage>
</organism>
<dbReference type="Proteomes" id="UP000717328">
    <property type="component" value="Unassembled WGS sequence"/>
</dbReference>
<sequence>MGTPSTGVITHAMFNSANILVLTIKKGIFERLESLAGARGLRIISLNRREYPGTTPYSEEECNVITHGNVNEMAEFLHQQGLLIAFFIDGLLQELSLPNQLAIAGWSQGNTFSTALLAAIDRMPVDTRERLSHAVDHFFLWDPPETALGIIPIEAMFKKMMQELGTKPTAEERGIVFARIVAGYYQHGPLRDLSDLSDTPNPTKRNTMDAMLPEELNAVIAFQSNYDTVMLRPGLESARSAQVDRALLDTKVRAAWNGLRVWYWYGEASLWNCIHAAWTIEDKAGTSGLIEFKPLSGANHFVSLDYTHSDRILIDKSYCSSSGMSLSVH</sequence>
<comment type="caution">
    <text evidence="1">The sequence shown here is derived from an EMBL/GenBank/DDBJ whole genome shotgun (WGS) entry which is preliminary data.</text>
</comment>
<gene>
    <name evidence="1" type="ORF">H0H81_003967</name>
</gene>
<reference evidence="1" key="1">
    <citation type="submission" date="2021-02" db="EMBL/GenBank/DDBJ databases">
        <authorList>
            <person name="Nieuwenhuis M."/>
            <person name="Van De Peppel L.J.J."/>
        </authorList>
    </citation>
    <scope>NUCLEOTIDE SEQUENCE</scope>
    <source>
        <strain evidence="1">D49</strain>
    </source>
</reference>
<name>A0A9P7GME9_9AGAR</name>
<keyword evidence="2" id="KW-1185">Reference proteome</keyword>